<dbReference type="InterPro" id="IPR044579">
    <property type="entry name" value="bHLH11/121"/>
</dbReference>
<dbReference type="SUPFAM" id="SSF47459">
    <property type="entry name" value="HLH, helix-loop-helix DNA-binding domain"/>
    <property type="match status" value="1"/>
</dbReference>
<proteinExistence type="predicted"/>
<keyword evidence="3" id="KW-0238">DNA-binding</keyword>
<feature type="region of interest" description="Disordered" evidence="7">
    <location>
        <begin position="313"/>
        <end position="356"/>
    </location>
</feature>
<accession>A0A6D2J7I4</accession>
<dbReference type="InterPro" id="IPR036638">
    <property type="entry name" value="HLH_DNA-bd_sf"/>
</dbReference>
<evidence type="ECO:0000313" key="10">
    <source>
        <dbReference type="Proteomes" id="UP000467841"/>
    </source>
</evidence>
<evidence type="ECO:0000259" key="8">
    <source>
        <dbReference type="PROSITE" id="PS50888"/>
    </source>
</evidence>
<dbReference type="CDD" id="cd11446">
    <property type="entry name" value="bHLH_AtILR3_like"/>
    <property type="match status" value="1"/>
</dbReference>
<feature type="compositionally biased region" description="Low complexity" evidence="7">
    <location>
        <begin position="327"/>
        <end position="346"/>
    </location>
</feature>
<feature type="compositionally biased region" description="Polar residues" evidence="7">
    <location>
        <begin position="347"/>
        <end position="356"/>
    </location>
</feature>
<protein>
    <recommendedName>
        <fullName evidence="8">BHLH domain-containing protein</fullName>
    </recommendedName>
</protein>
<dbReference type="Pfam" id="PF23177">
    <property type="entry name" value="bHLH_IRO3"/>
    <property type="match status" value="1"/>
</dbReference>
<reference evidence="9" key="1">
    <citation type="submission" date="2020-01" db="EMBL/GenBank/DDBJ databases">
        <authorList>
            <person name="Mishra B."/>
        </authorList>
    </citation>
    <scope>NUCLEOTIDE SEQUENCE [LARGE SCALE GENOMIC DNA]</scope>
</reference>
<evidence type="ECO:0000256" key="2">
    <source>
        <dbReference type="ARBA" id="ARBA00023015"/>
    </source>
</evidence>
<comment type="subcellular location">
    <subcellularLocation>
        <location evidence="1">Nucleus</location>
    </subcellularLocation>
</comment>
<name>A0A6D2J7I4_9BRAS</name>
<dbReference type="Gene3D" id="4.10.280.10">
    <property type="entry name" value="Helix-loop-helix DNA-binding domain"/>
    <property type="match status" value="1"/>
</dbReference>
<dbReference type="EMBL" id="CACVBM020001162">
    <property type="protein sequence ID" value="CAA7035736.1"/>
    <property type="molecule type" value="Genomic_DNA"/>
</dbReference>
<evidence type="ECO:0000256" key="1">
    <source>
        <dbReference type="ARBA" id="ARBA00004123"/>
    </source>
</evidence>
<dbReference type="PANTHER" id="PTHR47001">
    <property type="entry name" value="TRANSCRIPTION FACTOR BHLH121"/>
    <property type="match status" value="1"/>
</dbReference>
<feature type="region of interest" description="Disordered" evidence="7">
    <location>
        <begin position="80"/>
        <end position="99"/>
    </location>
</feature>
<evidence type="ECO:0000256" key="4">
    <source>
        <dbReference type="ARBA" id="ARBA00023163"/>
    </source>
</evidence>
<gene>
    <name evidence="9" type="ORF">MERR_LOCUS22971</name>
</gene>
<keyword evidence="4" id="KW-0804">Transcription</keyword>
<dbReference type="GO" id="GO:0003700">
    <property type="term" value="F:DNA-binding transcription factor activity"/>
    <property type="evidence" value="ECO:0007669"/>
    <property type="project" value="InterPro"/>
</dbReference>
<feature type="domain" description="BHLH" evidence="8">
    <location>
        <begin position="117"/>
        <end position="167"/>
    </location>
</feature>
<dbReference type="InterPro" id="IPR011598">
    <property type="entry name" value="bHLH_dom"/>
</dbReference>
<feature type="coiled-coil region" evidence="6">
    <location>
        <begin position="157"/>
        <end position="212"/>
    </location>
</feature>
<evidence type="ECO:0000256" key="7">
    <source>
        <dbReference type="SAM" id="MobiDB-lite"/>
    </source>
</evidence>
<comment type="caution">
    <text evidence="9">The sequence shown here is derived from an EMBL/GenBank/DDBJ whole genome shotgun (WGS) entry which is preliminary data.</text>
</comment>
<evidence type="ECO:0000256" key="6">
    <source>
        <dbReference type="SAM" id="Coils"/>
    </source>
</evidence>
<dbReference type="SMART" id="SM00353">
    <property type="entry name" value="HLH"/>
    <property type="match status" value="1"/>
</dbReference>
<dbReference type="AlphaFoldDB" id="A0A6D2J7I4"/>
<dbReference type="GO" id="GO:0003677">
    <property type="term" value="F:DNA binding"/>
    <property type="evidence" value="ECO:0007669"/>
    <property type="project" value="UniProtKB-KW"/>
</dbReference>
<keyword evidence="10" id="KW-1185">Reference proteome</keyword>
<evidence type="ECO:0000313" key="9">
    <source>
        <dbReference type="EMBL" id="CAA7035736.1"/>
    </source>
</evidence>
<keyword evidence="5" id="KW-0539">Nucleus</keyword>
<dbReference type="PROSITE" id="PS50888">
    <property type="entry name" value="BHLH"/>
    <property type="match status" value="1"/>
</dbReference>
<keyword evidence="6" id="KW-0175">Coiled coil</keyword>
<organism evidence="9 10">
    <name type="scientific">Microthlaspi erraticum</name>
    <dbReference type="NCBI Taxonomy" id="1685480"/>
    <lineage>
        <taxon>Eukaryota</taxon>
        <taxon>Viridiplantae</taxon>
        <taxon>Streptophyta</taxon>
        <taxon>Embryophyta</taxon>
        <taxon>Tracheophyta</taxon>
        <taxon>Spermatophyta</taxon>
        <taxon>Magnoliopsida</taxon>
        <taxon>eudicotyledons</taxon>
        <taxon>Gunneridae</taxon>
        <taxon>Pentapetalae</taxon>
        <taxon>rosids</taxon>
        <taxon>malvids</taxon>
        <taxon>Brassicales</taxon>
        <taxon>Brassicaceae</taxon>
        <taxon>Coluteocarpeae</taxon>
        <taxon>Microthlaspi</taxon>
    </lineage>
</organism>
<dbReference type="PANTHER" id="PTHR47001:SF1">
    <property type="entry name" value="TRANSCRIPTION FACTOR BHLH11"/>
    <property type="match status" value="1"/>
</dbReference>
<keyword evidence="2" id="KW-0805">Transcription regulation</keyword>
<dbReference type="Proteomes" id="UP000467841">
    <property type="component" value="Unassembled WGS sequence"/>
</dbReference>
<evidence type="ECO:0000256" key="3">
    <source>
        <dbReference type="ARBA" id="ARBA00023125"/>
    </source>
</evidence>
<dbReference type="InterPro" id="IPR057075">
    <property type="entry name" value="bHLH_IRO3"/>
</dbReference>
<dbReference type="GO" id="GO:0005634">
    <property type="term" value="C:nucleus"/>
    <property type="evidence" value="ECO:0007669"/>
    <property type="project" value="UniProtKB-SubCell"/>
</dbReference>
<sequence length="356" mass="39934">MVARGEHKLLICLVGVHHHYRRIFIYSRRSGRRSRSRSRNQLLLDLSHSRTLSISFSEHFLLSLERERLNAAMDQSKKLKTSDFADDESSSSSSSSGHKLRAEMVVEVVKKEAVSSSRQIQKADREKIRRDKLNEQFLALGNALDPKRPKSDKASIITDTIQMLKDLMNQVDQLKAEYVTLSQESRELIQEKSELREEKSSLKSEIKTLNAQYQQRVRAMVPWIPHYTYPLPVVAITHGPVPIQPFQPFPPNHCSTFIPYSASANPSSSSVASNKSDCKRKSLDLNLMRKSNHSDCKDDVVGLDLELKIHASSSAQQVVSGTEKKGSSTNTSNSSSKAVQDSSSASVNNILKSENL</sequence>
<dbReference type="OrthoDB" id="515493at2759"/>
<dbReference type="GO" id="GO:0046983">
    <property type="term" value="F:protein dimerization activity"/>
    <property type="evidence" value="ECO:0007669"/>
    <property type="project" value="InterPro"/>
</dbReference>
<dbReference type="GO" id="GO:0006879">
    <property type="term" value="P:intracellular iron ion homeostasis"/>
    <property type="evidence" value="ECO:0007669"/>
    <property type="project" value="InterPro"/>
</dbReference>
<evidence type="ECO:0000256" key="5">
    <source>
        <dbReference type="ARBA" id="ARBA00023242"/>
    </source>
</evidence>